<dbReference type="PROSITE" id="PS51257">
    <property type="entry name" value="PROKAR_LIPOPROTEIN"/>
    <property type="match status" value="1"/>
</dbReference>
<reference evidence="12" key="1">
    <citation type="journal article" date="2020" name="Stud. Mycol.">
        <title>101 Dothideomycetes genomes: a test case for predicting lifestyles and emergence of pathogens.</title>
        <authorList>
            <person name="Haridas S."/>
            <person name="Albert R."/>
            <person name="Binder M."/>
            <person name="Bloem J."/>
            <person name="Labutti K."/>
            <person name="Salamov A."/>
            <person name="Andreopoulos B."/>
            <person name="Baker S."/>
            <person name="Barry K."/>
            <person name="Bills G."/>
            <person name="Bluhm B."/>
            <person name="Cannon C."/>
            <person name="Castanera R."/>
            <person name="Culley D."/>
            <person name="Daum C."/>
            <person name="Ezra D."/>
            <person name="Gonzalez J."/>
            <person name="Henrissat B."/>
            <person name="Kuo A."/>
            <person name="Liang C."/>
            <person name="Lipzen A."/>
            <person name="Lutzoni F."/>
            <person name="Magnuson J."/>
            <person name="Mondo S."/>
            <person name="Nolan M."/>
            <person name="Ohm R."/>
            <person name="Pangilinan J."/>
            <person name="Park H.-J."/>
            <person name="Ramirez L."/>
            <person name="Alfaro M."/>
            <person name="Sun H."/>
            <person name="Tritt A."/>
            <person name="Yoshinaga Y."/>
            <person name="Zwiers L.-H."/>
            <person name="Turgeon B."/>
            <person name="Goodwin S."/>
            <person name="Spatafora J."/>
            <person name="Crous P."/>
            <person name="Grigoriev I."/>
        </authorList>
    </citation>
    <scope>NUCLEOTIDE SEQUENCE</scope>
    <source>
        <strain evidence="12">SCOH1-5</strain>
    </source>
</reference>
<keyword evidence="13" id="KW-1185">Reference proteome</keyword>
<dbReference type="EMBL" id="ML992667">
    <property type="protein sequence ID" value="KAF2214691.1"/>
    <property type="molecule type" value="Genomic_DNA"/>
</dbReference>
<keyword evidence="3 10" id="KW-0812">Transmembrane</keyword>
<dbReference type="GO" id="GO:0015187">
    <property type="term" value="F:glycine transmembrane transporter activity"/>
    <property type="evidence" value="ECO:0007669"/>
    <property type="project" value="UniProtKB-UniRule"/>
</dbReference>
<dbReference type="InterPro" id="IPR023395">
    <property type="entry name" value="MCP_dom_sf"/>
</dbReference>
<proteinExistence type="inferred from homology"/>
<gene>
    <name evidence="12" type="ORF">CERZMDRAFT_116838</name>
</gene>
<evidence type="ECO:0000256" key="1">
    <source>
        <dbReference type="ARBA" id="ARBA00004448"/>
    </source>
</evidence>
<comment type="similarity">
    <text evidence="10">Belongs to the mitochondrial carrier (TC 2.A.29) family. SLC25A38 subfamily.</text>
</comment>
<comment type="catalytic activity">
    <reaction evidence="9 10">
        <text>glycine(in) = glycine(out)</text>
        <dbReference type="Rhea" id="RHEA:70715"/>
        <dbReference type="ChEBI" id="CHEBI:57305"/>
    </reaction>
</comment>
<protein>
    <recommendedName>
        <fullName evidence="10">Mitochondrial glycine transporter</fullName>
    </recommendedName>
    <alternativeName>
        <fullName evidence="10">Solute carrier family 25 member 38 homolog</fullName>
    </alternativeName>
</protein>
<evidence type="ECO:0000256" key="5">
    <source>
        <dbReference type="ARBA" id="ARBA00022792"/>
    </source>
</evidence>
<evidence type="ECO:0000256" key="10">
    <source>
        <dbReference type="HAMAP-Rule" id="MF_03064"/>
    </source>
</evidence>
<dbReference type="GO" id="GO:0005743">
    <property type="term" value="C:mitochondrial inner membrane"/>
    <property type="evidence" value="ECO:0007669"/>
    <property type="project" value="UniProtKB-SubCell"/>
</dbReference>
<dbReference type="PROSITE" id="PS50920">
    <property type="entry name" value="SOLCAR"/>
    <property type="match status" value="3"/>
</dbReference>
<comment type="subcellular location">
    <subcellularLocation>
        <location evidence="1 10">Mitochondrion inner membrane</location>
        <topology evidence="1 10">Multi-pass membrane protein</topology>
    </subcellularLocation>
</comment>
<keyword evidence="8 10" id="KW-0472">Membrane</keyword>
<dbReference type="InterPro" id="IPR030847">
    <property type="entry name" value="Hem25/SLC25A38"/>
</dbReference>
<evidence type="ECO:0000256" key="3">
    <source>
        <dbReference type="ARBA" id="ARBA00022692"/>
    </source>
</evidence>
<keyword evidence="4 10" id="KW-0677">Repeat</keyword>
<organism evidence="12 13">
    <name type="scientific">Cercospora zeae-maydis SCOH1-5</name>
    <dbReference type="NCBI Taxonomy" id="717836"/>
    <lineage>
        <taxon>Eukaryota</taxon>
        <taxon>Fungi</taxon>
        <taxon>Dikarya</taxon>
        <taxon>Ascomycota</taxon>
        <taxon>Pezizomycotina</taxon>
        <taxon>Dothideomycetes</taxon>
        <taxon>Dothideomycetidae</taxon>
        <taxon>Mycosphaerellales</taxon>
        <taxon>Mycosphaerellaceae</taxon>
        <taxon>Cercospora</taxon>
    </lineage>
</organism>
<dbReference type="PRINTS" id="PR00926">
    <property type="entry name" value="MITOCARRIER"/>
</dbReference>
<evidence type="ECO:0000313" key="12">
    <source>
        <dbReference type="EMBL" id="KAF2214691.1"/>
    </source>
</evidence>
<evidence type="ECO:0000256" key="9">
    <source>
        <dbReference type="ARBA" id="ARBA00034060"/>
    </source>
</evidence>
<dbReference type="SUPFAM" id="SSF103506">
    <property type="entry name" value="Mitochondrial carrier"/>
    <property type="match status" value="1"/>
</dbReference>
<evidence type="ECO:0000256" key="11">
    <source>
        <dbReference type="PROSITE-ProRule" id="PRU00282"/>
    </source>
</evidence>
<dbReference type="AlphaFoldDB" id="A0A6A6FMR5"/>
<evidence type="ECO:0000256" key="8">
    <source>
        <dbReference type="ARBA" id="ARBA00023136"/>
    </source>
</evidence>
<dbReference type="Pfam" id="PF00153">
    <property type="entry name" value="Mito_carr"/>
    <property type="match status" value="3"/>
</dbReference>
<keyword evidence="7 10" id="KW-0496">Mitochondrion</keyword>
<evidence type="ECO:0000256" key="2">
    <source>
        <dbReference type="ARBA" id="ARBA00022448"/>
    </source>
</evidence>
<dbReference type="PANTHER" id="PTHR46181:SF3">
    <property type="entry name" value="MITOCHONDRIAL GLYCINE TRANSPORTER"/>
    <property type="match status" value="1"/>
</dbReference>
<keyword evidence="6 10" id="KW-1133">Transmembrane helix</keyword>
<keyword evidence="2 10" id="KW-0813">Transport</keyword>
<evidence type="ECO:0000256" key="7">
    <source>
        <dbReference type="ARBA" id="ARBA00023128"/>
    </source>
</evidence>
<dbReference type="Proteomes" id="UP000799539">
    <property type="component" value="Unassembled WGS sequence"/>
</dbReference>
<dbReference type="HAMAP" id="MF_03064">
    <property type="entry name" value="SLC25A38"/>
    <property type="match status" value="1"/>
</dbReference>
<keyword evidence="5 10" id="KW-0999">Mitochondrion inner membrane</keyword>
<sequence>MSDGGKTKKTSANIFGTGFHFVAGLGSGCASAALLQPADLLKTRVQQSNAASLRQALRIVLDGPSPIRSLWRGTTPSVIRTGFGSALYFALLNQMRESVSRMPVLPVPGLPSAGVGAGQSSSVLPKIGHMENLATGAAARVAAGFIMNPVTVLKVRYESTHYSYTSMASAARDIIRTEGARGFFAGFGATAVRDAPYAGLYVLLYEQSKAQLAKLSKLVPGPNGEPGVRSMGSNATINFMSGVVAAMAATTLTNPFDAIKTRLQIAPAKYRNLVQAARTMLAEEGVRSMFYGLSLRIGRKAVSSALTWTVYEELIRRAERVVEDRVKIGA</sequence>
<name>A0A6A6FMR5_9PEZI</name>
<evidence type="ECO:0000313" key="13">
    <source>
        <dbReference type="Proteomes" id="UP000799539"/>
    </source>
</evidence>
<evidence type="ECO:0000256" key="4">
    <source>
        <dbReference type="ARBA" id="ARBA00022737"/>
    </source>
</evidence>
<accession>A0A6A6FMR5</accession>
<dbReference type="GO" id="GO:1904983">
    <property type="term" value="P:glycine import into mitochondrion"/>
    <property type="evidence" value="ECO:0007669"/>
    <property type="project" value="UniProtKB-UniRule"/>
</dbReference>
<dbReference type="OrthoDB" id="1924968at2759"/>
<dbReference type="Gene3D" id="1.50.40.10">
    <property type="entry name" value="Mitochondrial carrier domain"/>
    <property type="match status" value="2"/>
</dbReference>
<feature type="repeat" description="Solcar" evidence="11">
    <location>
        <begin position="130"/>
        <end position="211"/>
    </location>
</feature>
<dbReference type="PANTHER" id="PTHR46181">
    <property type="entry name" value="MITOCHONDRIAL GLYCINE TRANSPORTER"/>
    <property type="match status" value="1"/>
</dbReference>
<evidence type="ECO:0000256" key="6">
    <source>
        <dbReference type="ARBA" id="ARBA00022989"/>
    </source>
</evidence>
<feature type="repeat" description="Solcar" evidence="11">
    <location>
        <begin position="233"/>
        <end position="317"/>
    </location>
</feature>
<comment type="function">
    <text evidence="10">Mitochondrial glycine transporter that imports glycine into the mitochondrial matrix. Plays an important role in providing glycine for the first enzymatic step in heme biosynthesis, the condensation of glycine with succinyl-CoA to produce 5-aminolevulinate (ALA) in the miochondrial matrix.</text>
</comment>
<dbReference type="InterPro" id="IPR002067">
    <property type="entry name" value="MCP"/>
</dbReference>
<feature type="repeat" description="Solcar" evidence="11">
    <location>
        <begin position="15"/>
        <end position="98"/>
    </location>
</feature>
<dbReference type="InterPro" id="IPR018108">
    <property type="entry name" value="MCP_transmembrane"/>
</dbReference>